<protein>
    <recommendedName>
        <fullName evidence="3">DUF192 domain-containing protein</fullName>
    </recommendedName>
</protein>
<comment type="caution">
    <text evidence="1">The sequence shown here is derived from an EMBL/GenBank/DDBJ whole genome shotgun (WGS) entry which is preliminary data.</text>
</comment>
<dbReference type="OrthoDB" id="3177228at2"/>
<evidence type="ECO:0008006" key="3">
    <source>
        <dbReference type="Google" id="ProtNLM"/>
    </source>
</evidence>
<dbReference type="AlphaFoldDB" id="U2T0Y3"/>
<keyword evidence="2" id="KW-1185">Reference proteome</keyword>
<dbReference type="eggNOG" id="COG1430">
    <property type="taxonomic scope" value="Bacteria"/>
</dbReference>
<reference evidence="1 2" key="1">
    <citation type="submission" date="2013-08" db="EMBL/GenBank/DDBJ databases">
        <authorList>
            <person name="Durkin A.S."/>
            <person name="Haft D.R."/>
            <person name="McCorrison J."/>
            <person name="Torralba M."/>
            <person name="Gillis M."/>
            <person name="Haft D.H."/>
            <person name="Methe B."/>
            <person name="Sutton G."/>
            <person name="Nelson K.E."/>
        </authorList>
    </citation>
    <scope>NUCLEOTIDE SEQUENCE [LARGE SCALE GENOMIC DNA]</scope>
    <source>
        <strain evidence="1 2">F0195</strain>
    </source>
</reference>
<dbReference type="EMBL" id="AWEZ01000062">
    <property type="protein sequence ID" value="ERL06714.1"/>
    <property type="molecule type" value="Genomic_DNA"/>
</dbReference>
<dbReference type="Proteomes" id="UP000016638">
    <property type="component" value="Unassembled WGS sequence"/>
</dbReference>
<dbReference type="STRING" id="1125712.HMPREF1316_0516"/>
<dbReference type="Gene3D" id="2.60.120.1140">
    <property type="entry name" value="Protein of unknown function DUF192"/>
    <property type="match status" value="1"/>
</dbReference>
<proteinExistence type="predicted"/>
<name>U2T0Y3_9ACTN</name>
<dbReference type="PATRIC" id="fig|1125712.3.peg.1939"/>
<accession>U2T0Y3</accession>
<evidence type="ECO:0000313" key="2">
    <source>
        <dbReference type="Proteomes" id="UP000016638"/>
    </source>
</evidence>
<dbReference type="InterPro" id="IPR038695">
    <property type="entry name" value="Saro_0823-like_sf"/>
</dbReference>
<sequence length="109" mass="11902">MSATVVRHVRTPTWSGDVRVLDTFSQRLRGLLGTNASTLPVLICRCSSIHTVGMGYPIDVAFVDGRGVVCGVHRGLMPGKVVSCHGARCVLERPSHSGIWVRESERLEF</sequence>
<dbReference type="RefSeq" id="WP_021726782.1">
    <property type="nucleotide sequence ID" value="NZ_AWEZ01000062.1"/>
</dbReference>
<evidence type="ECO:0000313" key="1">
    <source>
        <dbReference type="EMBL" id="ERL06714.1"/>
    </source>
</evidence>
<organism evidence="1 2">
    <name type="scientific">Olsenella profusa F0195</name>
    <dbReference type="NCBI Taxonomy" id="1125712"/>
    <lineage>
        <taxon>Bacteria</taxon>
        <taxon>Bacillati</taxon>
        <taxon>Actinomycetota</taxon>
        <taxon>Coriobacteriia</taxon>
        <taxon>Coriobacteriales</taxon>
        <taxon>Atopobiaceae</taxon>
        <taxon>Olsenella</taxon>
    </lineage>
</organism>
<gene>
    <name evidence="1" type="ORF">HMPREF1316_0516</name>
</gene>